<name>A0AAN7T8B6_9EURO</name>
<keyword evidence="3" id="KW-1185">Reference proteome</keyword>
<feature type="compositionally biased region" description="Basic and acidic residues" evidence="1">
    <location>
        <begin position="40"/>
        <end position="51"/>
    </location>
</feature>
<gene>
    <name evidence="2" type="ORF">LTR05_001899</name>
</gene>
<feature type="compositionally biased region" description="Low complexity" evidence="1">
    <location>
        <begin position="55"/>
        <end position="68"/>
    </location>
</feature>
<dbReference type="AlphaFoldDB" id="A0AAN7T8B6"/>
<dbReference type="Proteomes" id="UP001309876">
    <property type="component" value="Unassembled WGS sequence"/>
</dbReference>
<accession>A0AAN7T8B6</accession>
<proteinExistence type="predicted"/>
<sequence length="168" mass="18534">MHASLHDSAGLRCDNCGKNSGTNGYLNLEFRRLQQSVRNVVDRDNPKETDMCSKSTSQSTTNQSSSSNEAQIRSVSRSRATTNSSGNTTASSTTTHSSNTTNTSLSSYNAPKSGSETPKVPKMPKPKYKGEPFSAWKEYMDDPNQLPDYELIAWKKEMLRRAANEATK</sequence>
<evidence type="ECO:0000256" key="1">
    <source>
        <dbReference type="SAM" id="MobiDB-lite"/>
    </source>
</evidence>
<feature type="compositionally biased region" description="Low complexity" evidence="1">
    <location>
        <begin position="77"/>
        <end position="107"/>
    </location>
</feature>
<dbReference type="EMBL" id="JAVRRJ010000001">
    <property type="protein sequence ID" value="KAK5091714.1"/>
    <property type="molecule type" value="Genomic_DNA"/>
</dbReference>
<comment type="caution">
    <text evidence="2">The sequence shown here is derived from an EMBL/GenBank/DDBJ whole genome shotgun (WGS) entry which is preliminary data.</text>
</comment>
<feature type="region of interest" description="Disordered" evidence="1">
    <location>
        <begin position="37"/>
        <end position="131"/>
    </location>
</feature>
<organism evidence="2 3">
    <name type="scientific">Lithohypha guttulata</name>
    <dbReference type="NCBI Taxonomy" id="1690604"/>
    <lineage>
        <taxon>Eukaryota</taxon>
        <taxon>Fungi</taxon>
        <taxon>Dikarya</taxon>
        <taxon>Ascomycota</taxon>
        <taxon>Pezizomycotina</taxon>
        <taxon>Eurotiomycetes</taxon>
        <taxon>Chaetothyriomycetidae</taxon>
        <taxon>Chaetothyriales</taxon>
        <taxon>Trichomeriaceae</taxon>
        <taxon>Lithohypha</taxon>
    </lineage>
</organism>
<evidence type="ECO:0000313" key="3">
    <source>
        <dbReference type="Proteomes" id="UP001309876"/>
    </source>
</evidence>
<reference evidence="2 3" key="1">
    <citation type="submission" date="2023-08" db="EMBL/GenBank/DDBJ databases">
        <title>Black Yeasts Isolated from many extreme environments.</title>
        <authorList>
            <person name="Coleine C."/>
            <person name="Stajich J.E."/>
            <person name="Selbmann L."/>
        </authorList>
    </citation>
    <scope>NUCLEOTIDE SEQUENCE [LARGE SCALE GENOMIC DNA]</scope>
    <source>
        <strain evidence="2 3">CCFEE 5910</strain>
    </source>
</reference>
<protein>
    <submittedName>
        <fullName evidence="2">Uncharacterized protein</fullName>
    </submittedName>
</protein>
<evidence type="ECO:0000313" key="2">
    <source>
        <dbReference type="EMBL" id="KAK5091714.1"/>
    </source>
</evidence>